<dbReference type="InParanoid" id="T1G5N9"/>
<dbReference type="STRING" id="6412.T1G5N9"/>
<accession>T1G5N9</accession>
<proteinExistence type="inferred from homology"/>
<evidence type="ECO:0000256" key="5">
    <source>
        <dbReference type="ARBA" id="ARBA00022801"/>
    </source>
</evidence>
<evidence type="ECO:0000256" key="7">
    <source>
        <dbReference type="ARBA" id="ARBA00022989"/>
    </source>
</evidence>
<comment type="function">
    <text evidence="11">Possible role in granule neuron development.</text>
</comment>
<dbReference type="OMA" id="DPATWHR"/>
<name>T1G5N9_HELRO</name>
<evidence type="ECO:0000256" key="1">
    <source>
        <dbReference type="ARBA" id="ARBA00004496"/>
    </source>
</evidence>
<protein>
    <recommendedName>
        <fullName evidence="12">Protein ABHD14A</fullName>
    </recommendedName>
    <alternativeName>
        <fullName evidence="13">Alpha/beta hydrolase domain-containing protein 14A</fullName>
    </alternativeName>
</protein>
<dbReference type="FunFam" id="3.40.50.1820:FF:000093">
    <property type="entry name" value="protein ABHD14A isoform X1"/>
    <property type="match status" value="1"/>
</dbReference>
<dbReference type="HOGENOM" id="CLU_020336_28_3_1"/>
<evidence type="ECO:0000256" key="11">
    <source>
        <dbReference type="ARBA" id="ARBA00056841"/>
    </source>
</evidence>
<evidence type="ECO:0000256" key="10">
    <source>
        <dbReference type="ARBA" id="ARBA00037942"/>
    </source>
</evidence>
<dbReference type="InterPro" id="IPR029058">
    <property type="entry name" value="AB_hydrolase_fold"/>
</dbReference>
<dbReference type="GO" id="GO:0005737">
    <property type="term" value="C:cytoplasm"/>
    <property type="evidence" value="ECO:0000318"/>
    <property type="project" value="GO_Central"/>
</dbReference>
<dbReference type="SUPFAM" id="SSF53474">
    <property type="entry name" value="alpha/beta-Hydrolases"/>
    <property type="match status" value="1"/>
</dbReference>
<evidence type="ECO:0000256" key="6">
    <source>
        <dbReference type="ARBA" id="ARBA00022968"/>
    </source>
</evidence>
<evidence type="ECO:0000256" key="2">
    <source>
        <dbReference type="ARBA" id="ARBA00004606"/>
    </source>
</evidence>
<comment type="similarity">
    <text evidence="10">Belongs to the AB hydrolase superfamily. ABHD14 family.</text>
</comment>
<gene>
    <name evidence="15" type="primary">20216386</name>
    <name evidence="14" type="ORF">HELRODRAFT_84811</name>
</gene>
<evidence type="ECO:0000313" key="15">
    <source>
        <dbReference type="EnsemblMetazoa" id="HelroP84811"/>
    </source>
</evidence>
<dbReference type="EMBL" id="KB097222">
    <property type="protein sequence ID" value="ESN98143.1"/>
    <property type="molecule type" value="Genomic_DNA"/>
</dbReference>
<keyword evidence="7" id="KW-1133">Transmembrane helix</keyword>
<reference evidence="14 16" key="2">
    <citation type="journal article" date="2013" name="Nature">
        <title>Insights into bilaterian evolution from three spiralian genomes.</title>
        <authorList>
            <person name="Simakov O."/>
            <person name="Marletaz F."/>
            <person name="Cho S.J."/>
            <person name="Edsinger-Gonzales E."/>
            <person name="Havlak P."/>
            <person name="Hellsten U."/>
            <person name="Kuo D.H."/>
            <person name="Larsson T."/>
            <person name="Lv J."/>
            <person name="Arendt D."/>
            <person name="Savage R."/>
            <person name="Osoegawa K."/>
            <person name="de Jong P."/>
            <person name="Grimwood J."/>
            <person name="Chapman J.A."/>
            <person name="Shapiro H."/>
            <person name="Aerts A."/>
            <person name="Otillar R.P."/>
            <person name="Terry A.Y."/>
            <person name="Boore J.L."/>
            <person name="Grigoriev I.V."/>
            <person name="Lindberg D.R."/>
            <person name="Seaver E.C."/>
            <person name="Weisblat D.A."/>
            <person name="Putnam N.H."/>
            <person name="Rokhsar D.S."/>
        </authorList>
    </citation>
    <scope>NUCLEOTIDE SEQUENCE</scope>
</reference>
<keyword evidence="9" id="KW-0325">Glycoprotein</keyword>
<dbReference type="RefSeq" id="XP_009023706.1">
    <property type="nucleotide sequence ID" value="XM_009025458.1"/>
</dbReference>
<keyword evidence="6" id="KW-0735">Signal-anchor</keyword>
<keyword evidence="3" id="KW-0963">Cytoplasm</keyword>
<evidence type="ECO:0000256" key="3">
    <source>
        <dbReference type="ARBA" id="ARBA00022490"/>
    </source>
</evidence>
<evidence type="ECO:0000256" key="8">
    <source>
        <dbReference type="ARBA" id="ARBA00023136"/>
    </source>
</evidence>
<dbReference type="EMBL" id="AMQM01006034">
    <property type="status" value="NOT_ANNOTATED_CDS"/>
    <property type="molecule type" value="Genomic_DNA"/>
</dbReference>
<dbReference type="eggNOG" id="ENOG502QR0B">
    <property type="taxonomic scope" value="Eukaryota"/>
</dbReference>
<dbReference type="OrthoDB" id="284184at2759"/>
<reference evidence="15" key="3">
    <citation type="submission" date="2015-06" db="UniProtKB">
        <authorList>
            <consortium name="EnsemblMetazoa"/>
        </authorList>
    </citation>
    <scope>IDENTIFICATION</scope>
</reference>
<dbReference type="GeneID" id="20216386"/>
<evidence type="ECO:0000313" key="16">
    <source>
        <dbReference type="Proteomes" id="UP000015101"/>
    </source>
</evidence>
<sequence length="185" mass="20950">LHGAAFTSQIWKTLGTLQLVAAFGQLAIAIDLPGWGHSTNSRLTSEESRKNFLTLLFNELNITKPILITPSMSGVYSMPFIMEPQSETCKERINGLIALAPTATNVYSHAQFHRCDAKTYIVIGENDKNIGLFALANLKNMPNRKIFIMRNSSHACYKDQPTFWNEIIYHYNKEIIKRVDDSSHF</sequence>
<reference evidence="16" key="1">
    <citation type="submission" date="2012-12" db="EMBL/GenBank/DDBJ databases">
        <authorList>
            <person name="Hellsten U."/>
            <person name="Grimwood J."/>
            <person name="Chapman J.A."/>
            <person name="Shapiro H."/>
            <person name="Aerts A."/>
            <person name="Otillar R.P."/>
            <person name="Terry A.Y."/>
            <person name="Boore J.L."/>
            <person name="Simakov O."/>
            <person name="Marletaz F."/>
            <person name="Cho S.-J."/>
            <person name="Edsinger-Gonzales E."/>
            <person name="Havlak P."/>
            <person name="Kuo D.-H."/>
            <person name="Larsson T."/>
            <person name="Lv J."/>
            <person name="Arendt D."/>
            <person name="Savage R."/>
            <person name="Osoegawa K."/>
            <person name="de Jong P."/>
            <person name="Lindberg D.R."/>
            <person name="Seaver E.C."/>
            <person name="Weisblat D.A."/>
            <person name="Putnam N.H."/>
            <person name="Grigoriev I.V."/>
            <person name="Rokhsar D.S."/>
        </authorList>
    </citation>
    <scope>NUCLEOTIDE SEQUENCE</scope>
</reference>
<evidence type="ECO:0000256" key="4">
    <source>
        <dbReference type="ARBA" id="ARBA00022692"/>
    </source>
</evidence>
<dbReference type="GO" id="GO:0016020">
    <property type="term" value="C:membrane"/>
    <property type="evidence" value="ECO:0007669"/>
    <property type="project" value="UniProtKB-SubCell"/>
</dbReference>
<dbReference type="GO" id="GO:0016787">
    <property type="term" value="F:hydrolase activity"/>
    <property type="evidence" value="ECO:0007669"/>
    <property type="project" value="UniProtKB-KW"/>
</dbReference>
<dbReference type="KEGG" id="hro:HELRODRAFT_84811"/>
<dbReference type="PANTHER" id="PTHR46197">
    <property type="entry name" value="PROTEIN ABHD14B-LIKE"/>
    <property type="match status" value="1"/>
</dbReference>
<dbReference type="Gene3D" id="3.40.50.1820">
    <property type="entry name" value="alpha/beta hydrolase"/>
    <property type="match status" value="1"/>
</dbReference>
<dbReference type="PANTHER" id="PTHR46197:SF3">
    <property type="entry name" value="AB HYDROLASE-1 DOMAIN-CONTAINING PROTEIN"/>
    <property type="match status" value="1"/>
</dbReference>
<dbReference type="CTD" id="20216386"/>
<dbReference type="Proteomes" id="UP000015101">
    <property type="component" value="Unassembled WGS sequence"/>
</dbReference>
<keyword evidence="8" id="KW-0472">Membrane</keyword>
<evidence type="ECO:0000313" key="14">
    <source>
        <dbReference type="EMBL" id="ESN98143.1"/>
    </source>
</evidence>
<dbReference type="AlphaFoldDB" id="T1G5N9"/>
<comment type="subcellular location">
    <subcellularLocation>
        <location evidence="1">Cytoplasm</location>
    </subcellularLocation>
    <subcellularLocation>
        <location evidence="2">Membrane</location>
        <topology evidence="2">Single-pass type II membrane protein</topology>
    </subcellularLocation>
</comment>
<keyword evidence="4" id="KW-0812">Transmembrane</keyword>
<evidence type="ECO:0000256" key="13">
    <source>
        <dbReference type="ARBA" id="ARBA00079023"/>
    </source>
</evidence>
<keyword evidence="16" id="KW-1185">Reference proteome</keyword>
<evidence type="ECO:0000256" key="9">
    <source>
        <dbReference type="ARBA" id="ARBA00023180"/>
    </source>
</evidence>
<evidence type="ECO:0000256" key="12">
    <source>
        <dbReference type="ARBA" id="ARBA00073591"/>
    </source>
</evidence>
<organism evidence="15 16">
    <name type="scientific">Helobdella robusta</name>
    <name type="common">Californian leech</name>
    <dbReference type="NCBI Taxonomy" id="6412"/>
    <lineage>
        <taxon>Eukaryota</taxon>
        <taxon>Metazoa</taxon>
        <taxon>Spiralia</taxon>
        <taxon>Lophotrochozoa</taxon>
        <taxon>Annelida</taxon>
        <taxon>Clitellata</taxon>
        <taxon>Hirudinea</taxon>
        <taxon>Rhynchobdellida</taxon>
        <taxon>Glossiphoniidae</taxon>
        <taxon>Helobdella</taxon>
    </lineage>
</organism>
<dbReference type="EnsemblMetazoa" id="HelroT84811">
    <property type="protein sequence ID" value="HelroP84811"/>
    <property type="gene ID" value="HelroG84811"/>
</dbReference>
<keyword evidence="5" id="KW-0378">Hydrolase</keyword>